<organism evidence="1 2">
    <name type="scientific">Flavobacterium jejuense</name>
    <dbReference type="NCBI Taxonomy" id="1544455"/>
    <lineage>
        <taxon>Bacteria</taxon>
        <taxon>Pseudomonadati</taxon>
        <taxon>Bacteroidota</taxon>
        <taxon>Flavobacteriia</taxon>
        <taxon>Flavobacteriales</taxon>
        <taxon>Flavobacteriaceae</taxon>
        <taxon>Flavobacterium</taxon>
    </lineage>
</organism>
<evidence type="ECO:0008006" key="3">
    <source>
        <dbReference type="Google" id="ProtNLM"/>
    </source>
</evidence>
<dbReference type="PROSITE" id="PS51257">
    <property type="entry name" value="PROKAR_LIPOPROTEIN"/>
    <property type="match status" value="1"/>
</dbReference>
<sequence>MKKINIFIGLFFIITGCAQTDYDYKIENSILECFYQHHKANDIDIKNTIDKIENVLIKHKILLDKTGESYIRVIEQMRDQIDLNTTINSQLIQDINSIGYIPSSVLCQDATYVSKIDSVDLAHSKLKYLMSVLESIHIKEDATPNLIAQDFLKVFNAQDFENDFYRTIGLVLFANKIKMDDFENGLTRKLPPVSTEKPIVIETQNKLVVLVNEESKIIVDGNIATITELKEIVKNFFVKKSDKTEIDLPLIGKQKTSKGVISLHSDKKTSYEVYIAVQNEIVKAFNELRDLKSKKFFNKTFNDLDKEKQKVISDLVPLSISEAEPGT</sequence>
<reference evidence="1" key="1">
    <citation type="submission" date="2019-05" db="EMBL/GenBank/DDBJ databases">
        <authorList>
            <person name="Lianzixin W."/>
        </authorList>
    </citation>
    <scope>NUCLEOTIDE SEQUENCE</scope>
    <source>
        <strain evidence="1">EC11</strain>
    </source>
</reference>
<comment type="caution">
    <text evidence="1">The sequence shown here is derived from an EMBL/GenBank/DDBJ whole genome shotgun (WGS) entry which is preliminary data.</text>
</comment>
<keyword evidence="2" id="KW-1185">Reference proteome</keyword>
<evidence type="ECO:0000313" key="1">
    <source>
        <dbReference type="EMBL" id="NHN27593.1"/>
    </source>
</evidence>
<dbReference type="RefSeq" id="WP_140964103.1">
    <property type="nucleotide sequence ID" value="NZ_VEVQ02000015.1"/>
</dbReference>
<name>A0ABX0IV56_9FLAO</name>
<accession>A0ABX0IV56</accession>
<reference evidence="1" key="2">
    <citation type="submission" date="2020-02" db="EMBL/GenBank/DDBJ databases">
        <title>Flavobacterium profundi sp. nov., isolated from a deep-sea seamount.</title>
        <authorList>
            <person name="Zhang D.-C."/>
        </authorList>
    </citation>
    <scope>NUCLEOTIDE SEQUENCE</scope>
    <source>
        <strain evidence="1">EC11</strain>
    </source>
</reference>
<gene>
    <name evidence="1" type="ORF">FIA58_018080</name>
</gene>
<dbReference type="EMBL" id="VEVQ02000015">
    <property type="protein sequence ID" value="NHN27593.1"/>
    <property type="molecule type" value="Genomic_DNA"/>
</dbReference>
<evidence type="ECO:0000313" key="2">
    <source>
        <dbReference type="Proteomes" id="UP000817854"/>
    </source>
</evidence>
<protein>
    <recommendedName>
        <fullName evidence="3">Lipoprotein</fullName>
    </recommendedName>
</protein>
<dbReference type="Proteomes" id="UP000817854">
    <property type="component" value="Unassembled WGS sequence"/>
</dbReference>
<proteinExistence type="predicted"/>